<gene>
    <name evidence="1" type="ORF">SB6410_02459</name>
</gene>
<dbReference type="Proteomes" id="UP000318567">
    <property type="component" value="Unassembled WGS sequence"/>
</dbReference>
<evidence type="ECO:0000313" key="2">
    <source>
        <dbReference type="Proteomes" id="UP000318567"/>
    </source>
</evidence>
<sequence length="53" mass="5884">MMRIVPVFAHGSLINPLLLCASPASNSINARKTPIELHIVQTSLILFVCIRRQ</sequence>
<dbReference type="AlphaFoldDB" id="A0A9Q9SBX3"/>
<name>A0A9Q9SBX3_9ENTR</name>
<organism evidence="1 2">
    <name type="scientific">Klebsiella pasteurii</name>
    <dbReference type="NCBI Taxonomy" id="2587529"/>
    <lineage>
        <taxon>Bacteria</taxon>
        <taxon>Pseudomonadati</taxon>
        <taxon>Pseudomonadota</taxon>
        <taxon>Gammaproteobacteria</taxon>
        <taxon>Enterobacterales</taxon>
        <taxon>Enterobacteriaceae</taxon>
        <taxon>Klebsiella/Raoultella group</taxon>
        <taxon>Klebsiella</taxon>
    </lineage>
</organism>
<comment type="caution">
    <text evidence="1">The sequence shown here is derived from an EMBL/GenBank/DDBJ whole genome shotgun (WGS) entry which is preliminary data.</text>
</comment>
<dbReference type="EMBL" id="CABGGO010000025">
    <property type="protein sequence ID" value="VUS62249.1"/>
    <property type="molecule type" value="Genomic_DNA"/>
</dbReference>
<evidence type="ECO:0000313" key="1">
    <source>
        <dbReference type="EMBL" id="VUS62249.1"/>
    </source>
</evidence>
<accession>A0A9Q9SBX3</accession>
<protein>
    <submittedName>
        <fullName evidence="1">Uncharacterized protein</fullName>
    </submittedName>
</protein>
<reference evidence="1 2" key="1">
    <citation type="submission" date="2019-07" db="EMBL/GenBank/DDBJ databases">
        <authorList>
            <person name="Brisse S."/>
            <person name="Rodrigues C."/>
            <person name="Thorpe H."/>
        </authorList>
    </citation>
    <scope>NUCLEOTIDE SEQUENCE [LARGE SCALE GENOMIC DNA]</scope>
    <source>
        <strain evidence="1">SB6410</strain>
    </source>
</reference>
<proteinExistence type="predicted"/>